<dbReference type="SUPFAM" id="SSF51905">
    <property type="entry name" value="FAD/NAD(P)-binding domain"/>
    <property type="match status" value="1"/>
</dbReference>
<keyword evidence="2" id="KW-1185">Reference proteome</keyword>
<name>A0A401IGC1_APHSA</name>
<evidence type="ECO:0008006" key="3">
    <source>
        <dbReference type="Google" id="ProtNLM"/>
    </source>
</evidence>
<gene>
    <name evidence="1" type="ORF">AsFPU1_1736</name>
</gene>
<sequence>MNSLLSYLPENTRKRLNLADNIWKNLRKNKSSLVPEIITESTENIGEIDADVVIAGGTLGVLIAATLQQQGWKVILIERGILRGREQEWNISRQELEVFLELNLLSESELNQAIATQYNPARVSFHKGYELSVKDVLNIGVDPVFLLEKIKNKFIAAGGILLEKTVFTSAIIHPNGILVKAGDKLIKTRLLMDGMGHFSPIVQQARQGEKPDSICLVVGSCATGYANNESGDLIASFTPILNQCQYFWEAFPAREGRTTYLFTYLDNHPDRFSLEFFMEEYLRLLPTYQKIDLEQLKFIRFLFGFFPAYRQSPLKMPWSRILPIGDSAGGQSPVSFGGFGAMIRHLKRLTFGIDEALKVDSLDKNALALLQPYQPNISVTWLFQQTMSVGVNQKVSPNQINELMSGVFKVMDKLGDDVLKPFLQDVIQFPALMKTLLLVNPKLVLPILPQVGITPLLDWTVHYFNLALYTGLYPVGKLAKPMIGNLSPIQQYYYHRWLDSWQYGSGGDYHKHQP</sequence>
<dbReference type="OrthoDB" id="418423at2"/>
<protein>
    <recommendedName>
        <fullName evidence="3">FAD dependent oxidoreductase</fullName>
    </recommendedName>
</protein>
<dbReference type="Proteomes" id="UP000287247">
    <property type="component" value="Unassembled WGS sequence"/>
</dbReference>
<proteinExistence type="predicted"/>
<dbReference type="PANTHER" id="PTHR32098:SF5">
    <property type="entry name" value="LYCOPENE BETA_EPSILON CYCLASE PROTEIN"/>
    <property type="match status" value="1"/>
</dbReference>
<dbReference type="AlphaFoldDB" id="A0A401IGC1"/>
<dbReference type="RefSeq" id="WP_124971833.1">
    <property type="nucleotide sequence ID" value="NZ_BDQK01000007.1"/>
</dbReference>
<dbReference type="EMBL" id="BDQK01000007">
    <property type="protein sequence ID" value="GBF80335.1"/>
    <property type="molecule type" value="Genomic_DNA"/>
</dbReference>
<dbReference type="InterPro" id="IPR036188">
    <property type="entry name" value="FAD/NAD-bd_sf"/>
</dbReference>
<evidence type="ECO:0000313" key="2">
    <source>
        <dbReference type="Proteomes" id="UP000287247"/>
    </source>
</evidence>
<reference evidence="2" key="1">
    <citation type="submission" date="2017-05" db="EMBL/GenBank/DDBJ databases">
        <title>Physiological properties and genetic analysis related to exopolysaccharide production of fresh-water unicellular cyanobacterium Aphanothece sacrum, Suizenji Nori, that has been cultured as a food source in Japan.</title>
        <authorList>
            <person name="Kanesaki Y."/>
            <person name="Yoshikawa S."/>
            <person name="Ohki K."/>
        </authorList>
    </citation>
    <scope>NUCLEOTIDE SEQUENCE [LARGE SCALE GENOMIC DNA]</scope>
    <source>
        <strain evidence="2">FPU1</strain>
    </source>
</reference>
<organism evidence="1 2">
    <name type="scientific">Aphanothece sacrum FPU1</name>
    <dbReference type="NCBI Taxonomy" id="1920663"/>
    <lineage>
        <taxon>Bacteria</taxon>
        <taxon>Bacillati</taxon>
        <taxon>Cyanobacteriota</taxon>
        <taxon>Cyanophyceae</taxon>
        <taxon>Oscillatoriophycideae</taxon>
        <taxon>Chroococcales</taxon>
        <taxon>Aphanothecaceae</taxon>
        <taxon>Aphanothece</taxon>
    </lineage>
</organism>
<dbReference type="PANTHER" id="PTHR32098">
    <property type="entry name" value="LYCOPENE BETA/EPSILON CYCLASE PROTEIN"/>
    <property type="match status" value="1"/>
</dbReference>
<dbReference type="Gene3D" id="3.50.50.60">
    <property type="entry name" value="FAD/NAD(P)-binding domain"/>
    <property type="match status" value="1"/>
</dbReference>
<accession>A0A401IGC1</accession>
<evidence type="ECO:0000313" key="1">
    <source>
        <dbReference type="EMBL" id="GBF80335.1"/>
    </source>
</evidence>
<comment type="caution">
    <text evidence="1">The sequence shown here is derived from an EMBL/GenBank/DDBJ whole genome shotgun (WGS) entry which is preliminary data.</text>
</comment>